<evidence type="ECO:0000313" key="1">
    <source>
        <dbReference type="EMBL" id="NHZ89283.1"/>
    </source>
</evidence>
<sequence length="319" mass="32935">MTITAIPPLDRTAPTFRADCDTYFATSIPNFTTEINALTLDLSGKQDTASKAVASVTESAKIATAKAGEAGTSAANAAASAKTASDNAAAAAASAATIGVTAAFSDANPIVKNAADNTKQGKFKADLISPGVTREYQMPDKNGRLALIDDTALVLLASVVPAASALTIDFLNIFSSAYDNYLIKIRTMEGSGTPGEHVRLRFAVAGIVDANSRYPWNSLDSGTGTGMQTDTSGRVLAALYNASMFGEINIFNANGTNTAKGWSANSSVNNSNSPGVNNSAGFYLGASAISGFRLFVPGGVYAKFLAKGSIEVYGYKKVM</sequence>
<comment type="caution">
    <text evidence="1">The sequence shown here is derived from an EMBL/GenBank/DDBJ whole genome shotgun (WGS) entry which is preliminary data.</text>
</comment>
<evidence type="ECO:0008006" key="3">
    <source>
        <dbReference type="Google" id="ProtNLM"/>
    </source>
</evidence>
<dbReference type="Proteomes" id="UP000609726">
    <property type="component" value="Unassembled WGS sequence"/>
</dbReference>
<evidence type="ECO:0000313" key="2">
    <source>
        <dbReference type="Proteomes" id="UP000609726"/>
    </source>
</evidence>
<protein>
    <recommendedName>
        <fullName evidence="3">Tail fiber protein</fullName>
    </recommendedName>
</protein>
<proteinExistence type="predicted"/>
<dbReference type="RefSeq" id="WP_166873366.1">
    <property type="nucleotide sequence ID" value="NZ_WHJH01000008.1"/>
</dbReference>
<organism evidence="1 2">
    <name type="scientific">Massilia mucilaginosa</name>
    <dbReference type="NCBI Taxonomy" id="2609282"/>
    <lineage>
        <taxon>Bacteria</taxon>
        <taxon>Pseudomonadati</taxon>
        <taxon>Pseudomonadota</taxon>
        <taxon>Betaproteobacteria</taxon>
        <taxon>Burkholderiales</taxon>
        <taxon>Oxalobacteraceae</taxon>
        <taxon>Telluria group</taxon>
        <taxon>Massilia</taxon>
    </lineage>
</organism>
<reference evidence="1 2" key="1">
    <citation type="submission" date="2019-10" db="EMBL/GenBank/DDBJ databases">
        <title>Taxonomy of Antarctic Massilia spp.: description of Massilia rubra sp. nov., Massilia aquatica sp. nov., Massilia mucilaginosa sp. nov., Massilia frigida sp. nov. isolated from streams, lakes and regoliths.</title>
        <authorList>
            <person name="Holochova P."/>
            <person name="Sedlacek I."/>
            <person name="Kralova S."/>
            <person name="Maslanova I."/>
            <person name="Busse H.-J."/>
            <person name="Stankova E."/>
            <person name="Vrbovska V."/>
            <person name="Kovarovic V."/>
            <person name="Bartak M."/>
            <person name="Svec P."/>
            <person name="Pantucek R."/>
        </authorList>
    </citation>
    <scope>NUCLEOTIDE SEQUENCE [LARGE SCALE GENOMIC DNA]</scope>
    <source>
        <strain evidence="1 2">CCM 8733</strain>
    </source>
</reference>
<accession>A0ABX0NQW7</accession>
<gene>
    <name evidence="1" type="ORF">F2P45_09695</name>
</gene>
<dbReference type="EMBL" id="WHJH01000008">
    <property type="protein sequence ID" value="NHZ89283.1"/>
    <property type="molecule type" value="Genomic_DNA"/>
</dbReference>
<name>A0ABX0NQW7_9BURK</name>
<keyword evidence="2" id="KW-1185">Reference proteome</keyword>